<gene>
    <name evidence="1" type="ORF">SAMN06295920_1267</name>
</gene>
<name>A0A1T5H0C0_9SPHN</name>
<protein>
    <submittedName>
        <fullName evidence="1">Uncharacterized protein</fullName>
    </submittedName>
</protein>
<dbReference type="STRING" id="439228.SAMN06295920_1267"/>
<evidence type="ECO:0000313" key="1">
    <source>
        <dbReference type="EMBL" id="SKC14115.1"/>
    </source>
</evidence>
<sequence length="62" mass="6855">MVLDDGAVWEAVPDPMGLGRGWTAIRQGEDERGPFEEWCGQFFPSASACRQAIEEGRADAQR</sequence>
<evidence type="ECO:0000313" key="2">
    <source>
        <dbReference type="Proteomes" id="UP000189818"/>
    </source>
</evidence>
<organism evidence="1 2">
    <name type="scientific">Rhizorhabdus histidinilytica</name>
    <dbReference type="NCBI Taxonomy" id="439228"/>
    <lineage>
        <taxon>Bacteria</taxon>
        <taxon>Pseudomonadati</taxon>
        <taxon>Pseudomonadota</taxon>
        <taxon>Alphaproteobacteria</taxon>
        <taxon>Sphingomonadales</taxon>
        <taxon>Sphingomonadaceae</taxon>
        <taxon>Rhizorhabdus</taxon>
    </lineage>
</organism>
<reference evidence="2" key="1">
    <citation type="submission" date="2017-02" db="EMBL/GenBank/DDBJ databases">
        <authorList>
            <person name="Varghese N."/>
            <person name="Submissions S."/>
        </authorList>
    </citation>
    <scope>NUCLEOTIDE SEQUENCE [LARGE SCALE GENOMIC DNA]</scope>
    <source>
        <strain evidence="2">UM2</strain>
    </source>
</reference>
<dbReference type="Proteomes" id="UP000189818">
    <property type="component" value="Unassembled WGS sequence"/>
</dbReference>
<dbReference type="AlphaFoldDB" id="A0A1T5H0C0"/>
<keyword evidence="2" id="KW-1185">Reference proteome</keyword>
<dbReference type="RefSeq" id="WP_139385165.1">
    <property type="nucleotide sequence ID" value="NZ_FUYM01000026.1"/>
</dbReference>
<dbReference type="EMBL" id="FUYM01000026">
    <property type="protein sequence ID" value="SKC14115.1"/>
    <property type="molecule type" value="Genomic_DNA"/>
</dbReference>
<proteinExistence type="predicted"/>
<accession>A0A1T5H0C0</accession>